<dbReference type="PRINTS" id="PR00449">
    <property type="entry name" value="RASTRNSFRMNG"/>
</dbReference>
<dbReference type="PANTHER" id="PTHR46652:SF3">
    <property type="entry name" value="LEUCINE-RICH REPEAT-CONTAINING PROTEIN 9"/>
    <property type="match status" value="1"/>
</dbReference>
<dbReference type="Gene3D" id="3.80.10.10">
    <property type="entry name" value="Ribonuclease Inhibitor"/>
    <property type="match status" value="1"/>
</dbReference>
<dbReference type="EMBL" id="JACOFU010000003">
    <property type="protein sequence ID" value="MBC3831688.1"/>
    <property type="molecule type" value="Genomic_DNA"/>
</dbReference>
<name>A0ABR6XQ99_9BURK</name>
<dbReference type="Proteomes" id="UP000643610">
    <property type="component" value="Unassembled WGS sequence"/>
</dbReference>
<evidence type="ECO:0000256" key="2">
    <source>
        <dbReference type="ARBA" id="ARBA00022614"/>
    </source>
</evidence>
<keyword evidence="2" id="KW-0433">Leucine-rich repeat</keyword>
<comment type="catalytic activity">
    <reaction evidence="9">
        <text>L-threonyl-[protein] + ATP = O-phospho-L-threonyl-[protein] + ADP + H(+)</text>
        <dbReference type="Rhea" id="RHEA:46608"/>
        <dbReference type="Rhea" id="RHEA-COMP:11060"/>
        <dbReference type="Rhea" id="RHEA-COMP:11605"/>
        <dbReference type="ChEBI" id="CHEBI:15378"/>
        <dbReference type="ChEBI" id="CHEBI:30013"/>
        <dbReference type="ChEBI" id="CHEBI:30616"/>
        <dbReference type="ChEBI" id="CHEBI:61977"/>
        <dbReference type="ChEBI" id="CHEBI:456216"/>
        <dbReference type="EC" id="2.7.11.1"/>
    </reaction>
</comment>
<evidence type="ECO:0000256" key="4">
    <source>
        <dbReference type="ARBA" id="ARBA00022737"/>
    </source>
</evidence>
<evidence type="ECO:0000256" key="5">
    <source>
        <dbReference type="ARBA" id="ARBA00022741"/>
    </source>
</evidence>
<gene>
    <name evidence="12" type="ORF">H8K33_09225</name>
</gene>
<dbReference type="InterPro" id="IPR032171">
    <property type="entry name" value="COR-A"/>
</dbReference>
<evidence type="ECO:0000313" key="13">
    <source>
        <dbReference type="Proteomes" id="UP000643610"/>
    </source>
</evidence>
<dbReference type="InterPro" id="IPR057263">
    <property type="entry name" value="COR-B"/>
</dbReference>
<dbReference type="Gene3D" id="3.30.70.1390">
    <property type="entry name" value="ROC domain from the Parkinson's disease-associated leucine-rich repeat kinase 2"/>
    <property type="match status" value="1"/>
</dbReference>
<dbReference type="PANTHER" id="PTHR46652">
    <property type="entry name" value="LEUCINE-RICH REPEAT AND IQ DOMAIN-CONTAINING PROTEIN 1-RELATED"/>
    <property type="match status" value="1"/>
</dbReference>
<reference evidence="12 13" key="1">
    <citation type="submission" date="2020-08" db="EMBL/GenBank/DDBJ databases">
        <title>Novel species isolated from subtropical streams in China.</title>
        <authorList>
            <person name="Lu H."/>
        </authorList>
    </citation>
    <scope>NUCLEOTIDE SEQUENCE [LARGE SCALE GENOMIC DNA]</scope>
    <source>
        <strain evidence="12 13">KCTC 52442</strain>
    </source>
</reference>
<comment type="catalytic activity">
    <reaction evidence="10">
        <text>L-seryl-[protein] + ATP = O-phospho-L-seryl-[protein] + ADP + H(+)</text>
        <dbReference type="Rhea" id="RHEA:17989"/>
        <dbReference type="Rhea" id="RHEA-COMP:9863"/>
        <dbReference type="Rhea" id="RHEA-COMP:11604"/>
        <dbReference type="ChEBI" id="CHEBI:15378"/>
        <dbReference type="ChEBI" id="CHEBI:29999"/>
        <dbReference type="ChEBI" id="CHEBI:30616"/>
        <dbReference type="ChEBI" id="CHEBI:83421"/>
        <dbReference type="ChEBI" id="CHEBI:456216"/>
        <dbReference type="EC" id="2.7.11.1"/>
    </reaction>
</comment>
<evidence type="ECO:0000256" key="3">
    <source>
        <dbReference type="ARBA" id="ARBA00022679"/>
    </source>
</evidence>
<dbReference type="EC" id="2.7.11.1" evidence="1"/>
<evidence type="ECO:0000256" key="10">
    <source>
        <dbReference type="ARBA" id="ARBA00048679"/>
    </source>
</evidence>
<dbReference type="RefSeq" id="WP_186890728.1">
    <property type="nucleotide sequence ID" value="NZ_JACOFU010000003.1"/>
</dbReference>
<keyword evidence="13" id="KW-1185">Reference proteome</keyword>
<dbReference type="Pfam" id="PF25497">
    <property type="entry name" value="COR-B"/>
    <property type="match status" value="1"/>
</dbReference>
<dbReference type="InterPro" id="IPR027417">
    <property type="entry name" value="P-loop_NTPase"/>
</dbReference>
<feature type="domain" description="Roc" evidence="11">
    <location>
        <begin position="370"/>
        <end position="575"/>
    </location>
</feature>
<dbReference type="Gene3D" id="1.10.10.2200">
    <property type="match status" value="1"/>
</dbReference>
<protein>
    <recommendedName>
        <fullName evidence="1">non-specific serine/threonine protein kinase</fullName>
        <ecNumber evidence="1">2.7.11.1</ecNumber>
    </recommendedName>
</protein>
<keyword evidence="5" id="KW-0547">Nucleotide-binding</keyword>
<dbReference type="Pfam" id="PF16095">
    <property type="entry name" value="COR-A"/>
    <property type="match status" value="1"/>
</dbReference>
<evidence type="ECO:0000259" key="11">
    <source>
        <dbReference type="PROSITE" id="PS51424"/>
    </source>
</evidence>
<sequence>MSELALKLIYENKQSRAKLLDLGNCGLTVLPEELKELVWLETLNLGAGWKDWESDRFVRHRIQNAGGHNVLNDISLLASLPMLQNIGLNFTGVSGLDPIAGLRNLRNLNVMGCAPSDLDALSKSKKLQVLYCDSKLIDNITPLSNLRGLVVVDLSSTQIVDISPLSNSIGLRKLNLNSTKVRSLSPLSTLDALELIVLDSTRVNNLASLHNLRELQQLSVNFTNIDDLSPLSSLSKLRALRVSFTKVSDLIPLSYLTALLHLSINSTRVTDLSPLSSLSELRTIRLDSTRVRDLSPLSELSSLRSLNLDNTFVNDLSPLRKMLERGSGVFTNIQGDITVANCPLTIPPIEIVFQGNEAILSYFREREAGEVDHLYEAKMLILGEGGAGKTSLLRRLYQPSESLPAEQESTKGIDIYRHDFPLENGRIFRLNVWDFGGQEIYHATHQFFLTRRSLYLLLDDTRKDHKSVSDPGFKDWLDLIEMFGDNSPALIFQNEKSGRSKAIGMDGITARYPLVKDCFKGNLENAYAADLLRQAIADYAANLPHIGEELPAKWIKVRTEIEERAQQVAHISQQEYFAIYGRHLSFDRVKALHLSRYFHDLGVFLHFQDDPLLARTVILQNTWATHAVYRVLDDEIVKARHGLFDRDDCVRIWRDSEYVDMHPELLALMQRFELCYLLPHSRTPTWFAPQLLMPDKPQALIGWPQMGDLVVRFRYEFMPKGIVSRLMVRQHRLTGDPTDACLTCVLFHHNNSSATSELLPSGDEIELRARGPERKVLLNVLATELEAINQKFPGLHDRVAKRIPCICKDCSDAVQPFMFEERNLLRRIEKNVSQVECECSLEKVDVRMLLDGVHAGETADQPDWAKNSKLSTPRTVKIFLASSNELLADRDSFELHFRRENDRYQATGQYLEIIRWENFLDSVSSTRKQDDYNDVINDCDVFVSLFSTKAGKYTAEEFEIAYSQFKLKGLPKILTFFKDESITTGSLRREDIQSLWDMKDKLAKLGHFHTAYDNTQDLLLRFKQQLQKMTDKGMLK</sequence>
<dbReference type="InterPro" id="IPR020859">
    <property type="entry name" value="ROC"/>
</dbReference>
<dbReference type="InterPro" id="IPR032675">
    <property type="entry name" value="LRR_dom_sf"/>
</dbReference>
<evidence type="ECO:0000256" key="1">
    <source>
        <dbReference type="ARBA" id="ARBA00012513"/>
    </source>
</evidence>
<keyword evidence="8" id="KW-0342">GTP-binding</keyword>
<dbReference type="Gene3D" id="3.30.310.200">
    <property type="match status" value="1"/>
</dbReference>
<evidence type="ECO:0000256" key="8">
    <source>
        <dbReference type="ARBA" id="ARBA00023134"/>
    </source>
</evidence>
<evidence type="ECO:0000256" key="6">
    <source>
        <dbReference type="ARBA" id="ARBA00022777"/>
    </source>
</evidence>
<dbReference type="InterPro" id="IPR036388">
    <property type="entry name" value="WH-like_DNA-bd_sf"/>
</dbReference>
<evidence type="ECO:0000256" key="9">
    <source>
        <dbReference type="ARBA" id="ARBA00047899"/>
    </source>
</evidence>
<keyword evidence="4" id="KW-0677">Repeat</keyword>
<keyword evidence="7" id="KW-0067">ATP-binding</keyword>
<dbReference type="PROSITE" id="PS51424">
    <property type="entry name" value="ROC"/>
    <property type="match status" value="1"/>
</dbReference>
<dbReference type="SUPFAM" id="SSF52058">
    <property type="entry name" value="L domain-like"/>
    <property type="match status" value="1"/>
</dbReference>
<organism evidence="12 13">
    <name type="scientific">Undibacterium amnicola</name>
    <dbReference type="NCBI Taxonomy" id="1834038"/>
    <lineage>
        <taxon>Bacteria</taxon>
        <taxon>Pseudomonadati</taxon>
        <taxon>Pseudomonadota</taxon>
        <taxon>Betaproteobacteria</taxon>
        <taxon>Burkholderiales</taxon>
        <taxon>Oxalobacteraceae</taxon>
        <taxon>Undibacterium</taxon>
    </lineage>
</organism>
<keyword evidence="6" id="KW-0418">Kinase</keyword>
<evidence type="ECO:0000313" key="12">
    <source>
        <dbReference type="EMBL" id="MBC3831688.1"/>
    </source>
</evidence>
<comment type="caution">
    <text evidence="12">The sequence shown here is derived from an EMBL/GenBank/DDBJ whole genome shotgun (WGS) entry which is preliminary data.</text>
</comment>
<proteinExistence type="predicted"/>
<dbReference type="Gene3D" id="1.10.10.10">
    <property type="entry name" value="Winged helix-like DNA-binding domain superfamily/Winged helix DNA-binding domain"/>
    <property type="match status" value="1"/>
</dbReference>
<evidence type="ECO:0000256" key="7">
    <source>
        <dbReference type="ARBA" id="ARBA00022840"/>
    </source>
</evidence>
<dbReference type="InterPro" id="IPR050836">
    <property type="entry name" value="SDS22/Internalin_LRR"/>
</dbReference>
<keyword evidence="3" id="KW-0808">Transferase</keyword>
<dbReference type="SUPFAM" id="SSF52540">
    <property type="entry name" value="P-loop containing nucleoside triphosphate hydrolases"/>
    <property type="match status" value="1"/>
</dbReference>
<accession>A0ABR6XQ99</accession>
<dbReference type="Pfam" id="PF08477">
    <property type="entry name" value="Roc"/>
    <property type="match status" value="1"/>
</dbReference>